<dbReference type="AlphaFoldDB" id="Q65S24"/>
<accession>Q65S24</accession>
<organism evidence="1 2">
    <name type="scientific">Mannheimia succiniciproducens (strain KCTC 0769BP / MBEL55E)</name>
    <dbReference type="NCBI Taxonomy" id="221988"/>
    <lineage>
        <taxon>Bacteria</taxon>
        <taxon>Pseudomonadati</taxon>
        <taxon>Pseudomonadota</taxon>
        <taxon>Gammaproteobacteria</taxon>
        <taxon>Pasteurellales</taxon>
        <taxon>Pasteurellaceae</taxon>
        <taxon>Basfia</taxon>
    </lineage>
</organism>
<dbReference type="Proteomes" id="UP000000607">
    <property type="component" value="Chromosome"/>
</dbReference>
<keyword evidence="2" id="KW-1185">Reference proteome</keyword>
<name>Q65S24_MANSM</name>
<proteinExistence type="predicted"/>
<evidence type="ECO:0000313" key="2">
    <source>
        <dbReference type="Proteomes" id="UP000000607"/>
    </source>
</evidence>
<sequence>MIIFKGLYIGTSSLYYFCRCNPSPAAFFVYFQPHFILAF</sequence>
<dbReference type="EMBL" id="AE016827">
    <property type="protein sequence ID" value="AAU38236.1"/>
    <property type="molecule type" value="Genomic_DNA"/>
</dbReference>
<dbReference type="KEGG" id="msu:MS1629"/>
<dbReference type="STRING" id="221988.MS1629"/>
<dbReference type="HOGENOM" id="CLU_3312380_0_0_6"/>
<gene>
    <name evidence="1" type="ordered locus">MS1629</name>
</gene>
<evidence type="ECO:0000313" key="1">
    <source>
        <dbReference type="EMBL" id="AAU38236.1"/>
    </source>
</evidence>
<protein>
    <submittedName>
        <fullName evidence="1">Uncharacterized protein</fullName>
    </submittedName>
</protein>
<reference evidence="1 2" key="1">
    <citation type="journal article" date="2004" name="Nat. Biotechnol.">
        <title>The genome sequence of the capnophilic rumen bacterium Mannheimia succiniciproducens.</title>
        <authorList>
            <person name="Hong S.H."/>
            <person name="Kim J.S."/>
            <person name="Lee S.Y."/>
            <person name="In Y.H."/>
            <person name="Choi S.S."/>
            <person name="Rih J.-K."/>
            <person name="Kim C.H."/>
            <person name="Jeong H."/>
            <person name="Hur C.G."/>
            <person name="Kim J.J."/>
        </authorList>
    </citation>
    <scope>NUCLEOTIDE SEQUENCE [LARGE SCALE GENOMIC DNA]</scope>
    <source>
        <strain evidence="2">KCTC 0769BP / MBEL55E</strain>
    </source>
</reference>